<dbReference type="EMBL" id="AP019307">
    <property type="protein sequence ID" value="BBH18464.1"/>
    <property type="molecule type" value="Genomic_DNA"/>
</dbReference>
<keyword evidence="6" id="KW-1185">Reference proteome</keyword>
<accession>A0A3G9J547</accession>
<dbReference type="SUPFAM" id="SSF55103">
    <property type="entry name" value="FAD-linked oxidases, C-terminal domain"/>
    <property type="match status" value="1"/>
</dbReference>
<dbReference type="PANTHER" id="PTHR43762">
    <property type="entry name" value="L-GULONOLACTONE OXIDASE"/>
    <property type="match status" value="1"/>
</dbReference>
<name>A0A3G9J547_9ACTN</name>
<dbReference type="InterPro" id="IPR036318">
    <property type="entry name" value="FAD-bd_PCMH-like_sf"/>
</dbReference>
<dbReference type="Gene3D" id="3.30.465.10">
    <property type="match status" value="1"/>
</dbReference>
<dbReference type="KEGG" id="nbe:Back2_27510"/>
<dbReference type="InterPro" id="IPR010031">
    <property type="entry name" value="FAD_lactone_oxidase-like"/>
</dbReference>
<dbReference type="InterPro" id="IPR016167">
    <property type="entry name" value="FAD-bd_PCMH_sub1"/>
</dbReference>
<dbReference type="InterPro" id="IPR016171">
    <property type="entry name" value="Vanillyl_alc_oxidase_C-sub2"/>
</dbReference>
<protein>
    <recommendedName>
        <fullName evidence="4">FAD-binding PCMH-type domain-containing protein</fullName>
    </recommendedName>
</protein>
<dbReference type="InterPro" id="IPR016166">
    <property type="entry name" value="FAD-bd_PCMH"/>
</dbReference>
<dbReference type="GO" id="GO:0071949">
    <property type="term" value="F:FAD binding"/>
    <property type="evidence" value="ECO:0007669"/>
    <property type="project" value="InterPro"/>
</dbReference>
<keyword evidence="3" id="KW-0560">Oxidoreductase</keyword>
<evidence type="ECO:0000259" key="4">
    <source>
        <dbReference type="PROSITE" id="PS51387"/>
    </source>
</evidence>
<keyword evidence="1" id="KW-0285">Flavoprotein</keyword>
<keyword evidence="2" id="KW-0274">FAD</keyword>
<dbReference type="Gene3D" id="3.30.43.10">
    <property type="entry name" value="Uridine Diphospho-n-acetylenolpyruvylglucosamine Reductase, domain 2"/>
    <property type="match status" value="1"/>
</dbReference>
<sequence length="538" mass="57754">MTPPAGFPQGIPLYQQGYRNWSEETIVDDVWTCAPSNAADVVAVANWAVGAGYRIRPRGFMHNWAPFTVSNSESCSSPVVLLDTTTCMVSMELITGPPPAVKVGPGATMEAILGFLEGNNAGLASVPAVGQITIGGAMAIDAHGACVPADGETPLAGQAYGSISNLVLSLDAVVWNSTTSAYEVQTFTRSDPRTKALLTHLGRTFVTSITLQASANQNLRCQSYTDVSAATLFAPPATAGSRSFAAYIAKAGRVEAILYPFTSNPWLKVWSVCPNKPLLSRHTTTPYNYVFSDIIPQSVAILVNEIIGGNPSAAPALGAAEYAATVSGLTAFLDYDLWGPAKNTQLYIQASTLRLAEGGGAVLCRRADIQRVVSEFYAKYSSLMASYQQAGKYPMNGPIEIRVSGLDHGSAVQATGAEPPSISALLERTDHPEWDSAVWTNMLTIPGTPYAYDFYTEMGNWARTNYASYAAVRVEWSKGWAHTTAGPWTDTNALTQTIPNDFRVARTSSQNWDWALGVYDTLDPHRIFTSPLHDVLTP</sequence>
<evidence type="ECO:0000256" key="3">
    <source>
        <dbReference type="ARBA" id="ARBA00023002"/>
    </source>
</evidence>
<dbReference type="GO" id="GO:0016899">
    <property type="term" value="F:oxidoreductase activity, acting on the CH-OH group of donors, oxygen as acceptor"/>
    <property type="evidence" value="ECO:0007669"/>
    <property type="project" value="InterPro"/>
</dbReference>
<evidence type="ECO:0000313" key="6">
    <source>
        <dbReference type="Proteomes" id="UP000271573"/>
    </source>
</evidence>
<dbReference type="Gene3D" id="1.10.45.10">
    <property type="entry name" value="Vanillyl-alcohol Oxidase, Chain A, domain 4"/>
    <property type="match status" value="1"/>
</dbReference>
<dbReference type="Proteomes" id="UP000271573">
    <property type="component" value="Chromosome"/>
</dbReference>
<dbReference type="Pfam" id="PF01565">
    <property type="entry name" value="FAD_binding_4"/>
    <property type="match status" value="1"/>
</dbReference>
<dbReference type="InterPro" id="IPR016170">
    <property type="entry name" value="Cytok_DH_C_sf"/>
</dbReference>
<evidence type="ECO:0000256" key="1">
    <source>
        <dbReference type="ARBA" id="ARBA00022630"/>
    </source>
</evidence>
<dbReference type="Gene3D" id="3.40.462.10">
    <property type="entry name" value="FAD-linked oxidases, C-terminal domain"/>
    <property type="match status" value="1"/>
</dbReference>
<reference evidence="5 6" key="1">
    <citation type="submission" date="2018-11" db="EMBL/GenBank/DDBJ databases">
        <title>Complete genome sequence of Nocardioides baekrokdamisoli strain KCTC 39748.</title>
        <authorList>
            <person name="Kang S.W."/>
            <person name="Lee K.C."/>
            <person name="Kim K.K."/>
            <person name="Kim J.S."/>
            <person name="Kim D.S."/>
            <person name="Ko S.H."/>
            <person name="Yang S.H."/>
            <person name="Shin Y.K."/>
            <person name="Lee J.S."/>
        </authorList>
    </citation>
    <scope>NUCLEOTIDE SEQUENCE [LARGE SCALE GENOMIC DNA]</scope>
    <source>
        <strain evidence="5 6">KCTC 39748</strain>
    </source>
</reference>
<evidence type="ECO:0000256" key="2">
    <source>
        <dbReference type="ARBA" id="ARBA00022827"/>
    </source>
</evidence>
<dbReference type="AlphaFoldDB" id="A0A3G9J547"/>
<dbReference type="InterPro" id="IPR015213">
    <property type="entry name" value="Cholesterol_OX_subst-bd"/>
</dbReference>
<dbReference type="InterPro" id="IPR016169">
    <property type="entry name" value="FAD-bd_PCMH_sub2"/>
</dbReference>
<dbReference type="PROSITE" id="PS51387">
    <property type="entry name" value="FAD_PCMH"/>
    <property type="match status" value="1"/>
</dbReference>
<dbReference type="Pfam" id="PF09129">
    <property type="entry name" value="Chol_subst-bind"/>
    <property type="match status" value="1"/>
</dbReference>
<proteinExistence type="predicted"/>
<dbReference type="RefSeq" id="WP_197715203.1">
    <property type="nucleotide sequence ID" value="NZ_AP019307.1"/>
</dbReference>
<feature type="domain" description="FAD-binding PCMH-type" evidence="4">
    <location>
        <begin position="24"/>
        <end position="216"/>
    </location>
</feature>
<evidence type="ECO:0000313" key="5">
    <source>
        <dbReference type="EMBL" id="BBH18464.1"/>
    </source>
</evidence>
<dbReference type="SUPFAM" id="SSF56176">
    <property type="entry name" value="FAD-binding/transporter-associated domain-like"/>
    <property type="match status" value="1"/>
</dbReference>
<dbReference type="PANTHER" id="PTHR43762:SF5">
    <property type="entry name" value="FAD-BINDING PCMH-TYPE DOMAIN-CONTAINING PROTEIN"/>
    <property type="match status" value="1"/>
</dbReference>
<dbReference type="InterPro" id="IPR006094">
    <property type="entry name" value="Oxid_FAD_bind_N"/>
</dbReference>
<gene>
    <name evidence="5" type="ORF">Back2_27510</name>
</gene>
<organism evidence="5 6">
    <name type="scientific">Nocardioides baekrokdamisoli</name>
    <dbReference type="NCBI Taxonomy" id="1804624"/>
    <lineage>
        <taxon>Bacteria</taxon>
        <taxon>Bacillati</taxon>
        <taxon>Actinomycetota</taxon>
        <taxon>Actinomycetes</taxon>
        <taxon>Propionibacteriales</taxon>
        <taxon>Nocardioidaceae</taxon>
        <taxon>Nocardioides</taxon>
    </lineage>
</organism>
<dbReference type="InterPro" id="IPR016164">
    <property type="entry name" value="FAD-linked_Oxase-like_C"/>
</dbReference>